<dbReference type="AlphaFoldDB" id="A0A024H1S2"/>
<feature type="domain" description="Transposase IS110-like N-terminal" evidence="1">
    <location>
        <begin position="9"/>
        <end position="154"/>
    </location>
</feature>
<dbReference type="STRING" id="861266.ARTSIC4J27_2090"/>
<protein>
    <submittedName>
        <fullName evidence="3">Transposase IS116/IS110/IS902 family protein</fullName>
        <ecNumber evidence="3">2.7.9.2</ecNumber>
    </submittedName>
</protein>
<comment type="caution">
    <text evidence="3">The sequence shown here is derived from an EMBL/GenBank/DDBJ whole genome shotgun (WGS) entry which is preliminary data.</text>
</comment>
<dbReference type="PANTHER" id="PTHR33055">
    <property type="entry name" value="TRANSPOSASE FOR INSERTION SEQUENCE ELEMENT IS1111A"/>
    <property type="match status" value="1"/>
</dbReference>
<feature type="domain" description="Transposase IS116/IS110/IS902 C-terminal" evidence="2">
    <location>
        <begin position="253"/>
        <end position="335"/>
    </location>
</feature>
<dbReference type="NCBIfam" id="NF033542">
    <property type="entry name" value="transpos_IS110"/>
    <property type="match status" value="1"/>
</dbReference>
<proteinExistence type="predicted"/>
<keyword evidence="3" id="KW-0808">Transferase</keyword>
<dbReference type="RefSeq" id="WP_050055066.1">
    <property type="nucleotide sequence ID" value="NZ_CAQI01000042.1"/>
</dbReference>
<name>A0A024H1S2_9MICC</name>
<dbReference type="GO" id="GO:0004803">
    <property type="term" value="F:transposase activity"/>
    <property type="evidence" value="ECO:0007669"/>
    <property type="project" value="InterPro"/>
</dbReference>
<evidence type="ECO:0000313" key="3">
    <source>
        <dbReference type="EMBL" id="CCQ46130.1"/>
    </source>
</evidence>
<dbReference type="OrthoDB" id="9815354at2"/>
<accession>A0A024H1S2</accession>
<dbReference type="InterPro" id="IPR047650">
    <property type="entry name" value="Transpos_IS110"/>
</dbReference>
<evidence type="ECO:0000259" key="2">
    <source>
        <dbReference type="Pfam" id="PF02371"/>
    </source>
</evidence>
<dbReference type="EMBL" id="CAQI01000042">
    <property type="protein sequence ID" value="CCQ46130.1"/>
    <property type="molecule type" value="Genomic_DNA"/>
</dbReference>
<keyword evidence="4" id="KW-1185">Reference proteome</keyword>
<dbReference type="InterPro" id="IPR002525">
    <property type="entry name" value="Transp_IS110-like_N"/>
</dbReference>
<gene>
    <name evidence="3" type="primary">ppsA2</name>
    <name evidence="3" type="ORF">ARTSIC4J27_2090</name>
</gene>
<dbReference type="GO" id="GO:0008986">
    <property type="term" value="F:pyruvate, water dikinase activity"/>
    <property type="evidence" value="ECO:0007669"/>
    <property type="project" value="UniProtKB-EC"/>
</dbReference>
<dbReference type="Pfam" id="PF02371">
    <property type="entry name" value="Transposase_20"/>
    <property type="match status" value="1"/>
</dbReference>
<dbReference type="InterPro" id="IPR003346">
    <property type="entry name" value="Transposase_20"/>
</dbReference>
<dbReference type="Proteomes" id="UP000035722">
    <property type="component" value="Unassembled WGS sequence"/>
</dbReference>
<sequence length="411" mass="45371">MDVLFKRCAGLDVSKRDAKACVRVAGGGKITQTITTWTSMTNQVHELARHLLRERVGLVVIEATSDYWRQFYFILEEAGLNVQLVNARDARNLPGRKTDVSDSAWLAQLGAHGLVRGCFVPPADIRRIRDLTRARTAITDERSREILRLEKMLEDSGIKLSSVATDITGVSGRLMLEALIGGEEDPTVLAEMARTRMRPKIPALVEALTGRFNDHHRFLARLHLDRIDAQSNDLRRVDDRLEGLMAPFAQARELLASIPGIGDRIADVIIAETGADMSIFPTAGHLASWAGAAPGANESAGRVKSTKTRPGNRYLKRALGTAALSVSRSQTTYLGAKYRRVKSRRGPMKALVALEQSILIAIWHMLTNGELYADPGPDYFVRRKPVQAQIRAVHQLESLGYTVTLEPRPAA</sequence>
<dbReference type="GO" id="GO:0006313">
    <property type="term" value="P:DNA transposition"/>
    <property type="evidence" value="ECO:0007669"/>
    <property type="project" value="InterPro"/>
</dbReference>
<dbReference type="Pfam" id="PF01548">
    <property type="entry name" value="DEDD_Tnp_IS110"/>
    <property type="match status" value="1"/>
</dbReference>
<reference evidence="4" key="1">
    <citation type="journal article" date="2014" name="Genome Announc.">
        <title>Genome Sequence of Arthrobacter siccitolerans 4J27, a Xeroprotectant-Producing Desiccation-Tolerant Microorganism.</title>
        <authorList>
            <person name="Manzanera M."/>
            <person name="Santa-Cruz-Calvo L."/>
            <person name="Vilchez J.I."/>
            <person name="Garcia-Fontana C."/>
            <person name="Silva-Castro G.A."/>
            <person name="Calvo C."/>
            <person name="Gonzalez-Lopez J."/>
        </authorList>
    </citation>
    <scope>NUCLEOTIDE SEQUENCE [LARGE SCALE GENOMIC DNA]</scope>
    <source>
        <strain evidence="4">4J27</strain>
    </source>
</reference>
<dbReference type="GO" id="GO:0003677">
    <property type="term" value="F:DNA binding"/>
    <property type="evidence" value="ECO:0007669"/>
    <property type="project" value="InterPro"/>
</dbReference>
<organism evidence="3 4">
    <name type="scientific">Pseudarthrobacter siccitolerans</name>
    <dbReference type="NCBI Taxonomy" id="861266"/>
    <lineage>
        <taxon>Bacteria</taxon>
        <taxon>Bacillati</taxon>
        <taxon>Actinomycetota</taxon>
        <taxon>Actinomycetes</taxon>
        <taxon>Micrococcales</taxon>
        <taxon>Micrococcaceae</taxon>
        <taxon>Pseudarthrobacter</taxon>
    </lineage>
</organism>
<evidence type="ECO:0000259" key="1">
    <source>
        <dbReference type="Pfam" id="PF01548"/>
    </source>
</evidence>
<dbReference type="EC" id="2.7.9.2" evidence="3"/>
<evidence type="ECO:0000313" key="4">
    <source>
        <dbReference type="Proteomes" id="UP000035722"/>
    </source>
</evidence>
<dbReference type="PANTHER" id="PTHR33055:SF15">
    <property type="entry name" value="TRANSPOSASE-RELATED"/>
    <property type="match status" value="1"/>
</dbReference>